<proteinExistence type="predicted"/>
<dbReference type="EMBL" id="GAIX01008109">
    <property type="protein sequence ID" value="JAA84451.1"/>
    <property type="molecule type" value="Transcribed_RNA"/>
</dbReference>
<name>S4NZG3_9NEOP</name>
<organism evidence="1">
    <name type="scientific">Pararge aegeria</name>
    <name type="common">speckled wood butterfly</name>
    <dbReference type="NCBI Taxonomy" id="116150"/>
    <lineage>
        <taxon>Eukaryota</taxon>
        <taxon>Metazoa</taxon>
        <taxon>Ecdysozoa</taxon>
        <taxon>Arthropoda</taxon>
        <taxon>Hexapoda</taxon>
        <taxon>Insecta</taxon>
        <taxon>Pterygota</taxon>
        <taxon>Neoptera</taxon>
        <taxon>Endopterygota</taxon>
        <taxon>Lepidoptera</taxon>
        <taxon>Glossata</taxon>
        <taxon>Ditrysia</taxon>
        <taxon>Papilionoidea</taxon>
        <taxon>Nymphalidae</taxon>
        <taxon>Satyrinae</taxon>
        <taxon>Satyrini</taxon>
        <taxon>Parargina</taxon>
        <taxon>Pararge</taxon>
    </lineage>
</organism>
<dbReference type="AlphaFoldDB" id="S4NZG3"/>
<accession>S4NZG3</accession>
<evidence type="ECO:0000313" key="1">
    <source>
        <dbReference type="EMBL" id="JAA84451.1"/>
    </source>
</evidence>
<sequence>MPSRCTSTYFSTAGIPRFMYIDRTIDCGASPHVPYKFEVSLAGIHGHIHFNGNSRSYIDRAIPCGDFPLITHAGITLLWCINHYKINS</sequence>
<reference evidence="1" key="2">
    <citation type="submission" date="2013-05" db="EMBL/GenBank/DDBJ databases">
        <authorList>
            <person name="Carter J.-M."/>
            <person name="Baker S.C."/>
            <person name="Pink R."/>
            <person name="Carter D.R.F."/>
            <person name="Collins A."/>
            <person name="Tomlin J."/>
            <person name="Gibbs M."/>
            <person name="Breuker C.J."/>
        </authorList>
    </citation>
    <scope>NUCLEOTIDE SEQUENCE</scope>
    <source>
        <tissue evidence="1">Ovary</tissue>
    </source>
</reference>
<reference evidence="1" key="1">
    <citation type="journal article" date="2013" name="BMC Genomics">
        <title>Unscrambling butterfly oogenesis.</title>
        <authorList>
            <person name="Carter J.M."/>
            <person name="Baker S.C."/>
            <person name="Pink R."/>
            <person name="Carter D.R."/>
            <person name="Collins A."/>
            <person name="Tomlin J."/>
            <person name="Gibbs M."/>
            <person name="Breuker C.J."/>
        </authorList>
    </citation>
    <scope>NUCLEOTIDE SEQUENCE</scope>
    <source>
        <tissue evidence="1">Ovary</tissue>
    </source>
</reference>
<protein>
    <submittedName>
        <fullName evidence="1">Uncharacterized protein</fullName>
    </submittedName>
</protein>